<dbReference type="AlphaFoldDB" id="A0AAD7DE22"/>
<dbReference type="Proteomes" id="UP001221757">
    <property type="component" value="Unassembled WGS sequence"/>
</dbReference>
<protein>
    <submittedName>
        <fullName evidence="4">Uncharacterized protein</fullName>
    </submittedName>
</protein>
<dbReference type="PANTHER" id="PTHR43270:SF4">
    <property type="entry name" value="CARNOSINE DIPEPTIDASE 2, ISOFORM A"/>
    <property type="match status" value="1"/>
</dbReference>
<dbReference type="GO" id="GO:0046872">
    <property type="term" value="F:metal ion binding"/>
    <property type="evidence" value="ECO:0007669"/>
    <property type="project" value="UniProtKB-KW"/>
</dbReference>
<dbReference type="GO" id="GO:0006508">
    <property type="term" value="P:proteolysis"/>
    <property type="evidence" value="ECO:0007669"/>
    <property type="project" value="UniProtKB-KW"/>
</dbReference>
<sequence length="338" mass="36661">MQAHLMRNTEAYSSGTEVVGAHLYNMQGGGACKAHMGKVVAIPACRRLLNYIDAHTDAVIARLAEAVAIPSISGDPAFRPSVLGPQNVRVARRAAAGRGATTKRVDLVMDGQTLPLPNAILGRIGAYPRKKTVLLYGHFDVQPRRWATGVFPSLHYSFLSFLVLPPSRLSLPQRVRARPAAPTLSRLYAAHLLTPLNLSAVSPHFFFPTITQVLLCRMGLPSLSIHGIERGTLVFGASCRPISFPVLFPAFPYIDPHRTPSIPLPCTSPPSLSTSSALLSLCLRTFRIVAFMPFCIFCIPPVHALPYASAMPLRLSVPSPIAHSCPRPRILARSSPIF</sequence>
<evidence type="ECO:0000313" key="5">
    <source>
        <dbReference type="Proteomes" id="UP001221757"/>
    </source>
</evidence>
<gene>
    <name evidence="4" type="ORF">B0H17DRAFT_1332215</name>
</gene>
<evidence type="ECO:0000313" key="4">
    <source>
        <dbReference type="EMBL" id="KAJ7688117.1"/>
    </source>
</evidence>
<dbReference type="Gene3D" id="3.40.630.10">
    <property type="entry name" value="Zn peptidases"/>
    <property type="match status" value="1"/>
</dbReference>
<proteinExistence type="predicted"/>
<evidence type="ECO:0000256" key="1">
    <source>
        <dbReference type="ARBA" id="ARBA00022670"/>
    </source>
</evidence>
<accession>A0AAD7DE22</accession>
<keyword evidence="1" id="KW-0645">Protease</keyword>
<evidence type="ECO:0000256" key="3">
    <source>
        <dbReference type="ARBA" id="ARBA00022801"/>
    </source>
</evidence>
<keyword evidence="5" id="KW-1185">Reference proteome</keyword>
<dbReference type="PANTHER" id="PTHR43270">
    <property type="entry name" value="BETA-ALA-HIS DIPEPTIDASE"/>
    <property type="match status" value="1"/>
</dbReference>
<organism evidence="4 5">
    <name type="scientific">Mycena rosella</name>
    <name type="common">Pink bonnet</name>
    <name type="synonym">Agaricus rosellus</name>
    <dbReference type="NCBI Taxonomy" id="1033263"/>
    <lineage>
        <taxon>Eukaryota</taxon>
        <taxon>Fungi</taxon>
        <taxon>Dikarya</taxon>
        <taxon>Basidiomycota</taxon>
        <taxon>Agaricomycotina</taxon>
        <taxon>Agaricomycetes</taxon>
        <taxon>Agaricomycetidae</taxon>
        <taxon>Agaricales</taxon>
        <taxon>Marasmiineae</taxon>
        <taxon>Mycenaceae</taxon>
        <taxon>Mycena</taxon>
    </lineage>
</organism>
<keyword evidence="2" id="KW-0479">Metal-binding</keyword>
<keyword evidence="3" id="KW-0378">Hydrolase</keyword>
<dbReference type="GO" id="GO:0008233">
    <property type="term" value="F:peptidase activity"/>
    <property type="evidence" value="ECO:0007669"/>
    <property type="project" value="UniProtKB-KW"/>
</dbReference>
<comment type="caution">
    <text evidence="4">The sequence shown here is derived from an EMBL/GenBank/DDBJ whole genome shotgun (WGS) entry which is preliminary data.</text>
</comment>
<name>A0AAD7DE22_MYCRO</name>
<dbReference type="PROSITE" id="PS51257">
    <property type="entry name" value="PROKAR_LIPOPROTEIN"/>
    <property type="match status" value="1"/>
</dbReference>
<dbReference type="EMBL" id="JARKIE010000081">
    <property type="protein sequence ID" value="KAJ7688117.1"/>
    <property type="molecule type" value="Genomic_DNA"/>
</dbReference>
<dbReference type="InterPro" id="IPR051458">
    <property type="entry name" value="Cyt/Met_Dipeptidase"/>
</dbReference>
<evidence type="ECO:0000256" key="2">
    <source>
        <dbReference type="ARBA" id="ARBA00022723"/>
    </source>
</evidence>
<dbReference type="SUPFAM" id="SSF53187">
    <property type="entry name" value="Zn-dependent exopeptidases"/>
    <property type="match status" value="1"/>
</dbReference>
<reference evidence="4" key="1">
    <citation type="submission" date="2023-03" db="EMBL/GenBank/DDBJ databases">
        <title>Massive genome expansion in bonnet fungi (Mycena s.s.) driven by repeated elements and novel gene families across ecological guilds.</title>
        <authorList>
            <consortium name="Lawrence Berkeley National Laboratory"/>
            <person name="Harder C.B."/>
            <person name="Miyauchi S."/>
            <person name="Viragh M."/>
            <person name="Kuo A."/>
            <person name="Thoen E."/>
            <person name="Andreopoulos B."/>
            <person name="Lu D."/>
            <person name="Skrede I."/>
            <person name="Drula E."/>
            <person name="Henrissat B."/>
            <person name="Morin E."/>
            <person name="Kohler A."/>
            <person name="Barry K."/>
            <person name="LaButti K."/>
            <person name="Morin E."/>
            <person name="Salamov A."/>
            <person name="Lipzen A."/>
            <person name="Mereny Z."/>
            <person name="Hegedus B."/>
            <person name="Baldrian P."/>
            <person name="Stursova M."/>
            <person name="Weitz H."/>
            <person name="Taylor A."/>
            <person name="Grigoriev I.V."/>
            <person name="Nagy L.G."/>
            <person name="Martin F."/>
            <person name="Kauserud H."/>
        </authorList>
    </citation>
    <scope>NUCLEOTIDE SEQUENCE</scope>
    <source>
        <strain evidence="4">CBHHK067</strain>
    </source>
</reference>